<name>A0AAW9S219_9BACT</name>
<feature type="binding site" evidence="12">
    <location>
        <position position="353"/>
    </location>
    <ligand>
        <name>Zn(2+)</name>
        <dbReference type="ChEBI" id="CHEBI:29105"/>
        <note>catalytic</note>
    </ligand>
</feature>
<dbReference type="RefSeq" id="WP_346822936.1">
    <property type="nucleotide sequence ID" value="NZ_JBDKWZ010000012.1"/>
</dbReference>
<keyword evidence="10 14" id="KW-0472">Membrane</keyword>
<keyword evidence="3 14" id="KW-0812">Transmembrane</keyword>
<reference evidence="17 18" key="1">
    <citation type="submission" date="2024-04" db="EMBL/GenBank/DDBJ databases">
        <title>Novel genus in family Flammeovirgaceae.</title>
        <authorList>
            <person name="Nguyen T.H."/>
            <person name="Vuong T.Q."/>
            <person name="Le H."/>
            <person name="Kim S.-G."/>
        </authorList>
    </citation>
    <scope>NUCLEOTIDE SEQUENCE [LARGE SCALE GENOMIC DNA]</scope>
    <source>
        <strain evidence="17 18">JCM 23209</strain>
    </source>
</reference>
<feature type="active site" description="Proton donor" evidence="11">
    <location>
        <position position="357"/>
    </location>
</feature>
<feature type="binding site" evidence="12">
    <location>
        <position position="279"/>
    </location>
    <ligand>
        <name>Zn(2+)</name>
        <dbReference type="ChEBI" id="CHEBI:29105"/>
        <note>catalytic</note>
    </ligand>
</feature>
<sequence>MEKTILYIIIAIVAFEFILERLLDYLNQKHWDNQLPKGLQGIIDQDKYQKSQDYAFAKSKLSLWSSLLSFAVILTILFTGGFALIDQWALSVTENSILSTLLFFAVIGLGSDLMSTPFGIYNTFVIEEKFGFNKMTPKIFIMDKIKGWILGALIGGLLLAVFVWFYSTFREYFWLYAWGIFLVFSIGITMFYTNLIVPLFNKLTPLEDGELRTAIENYASKVNFPLKNVFVVDGSKRSTKANAYFSGLGNAKNIVLYDTLIEKHSTEELVAVLAHEVGHYKKKHTLQGLFISAFTMLLTLYILNLLIDNPALSMALGADESRITLGMVAFSILYSPLSTITGLLMNIFSRKNEFEADAYARETSSGADLVTALKKLSVDTLSNLKPHPAYVFFYYSHPPLLKRMEAIENPS</sequence>
<evidence type="ECO:0000256" key="11">
    <source>
        <dbReference type="PIRSR" id="PIRSR627057-1"/>
    </source>
</evidence>
<evidence type="ECO:0000256" key="13">
    <source>
        <dbReference type="RuleBase" id="RU003983"/>
    </source>
</evidence>
<dbReference type="FunFam" id="3.30.2010.10:FF:000002">
    <property type="entry name" value="CAAX prenyl protease"/>
    <property type="match status" value="1"/>
</dbReference>
<feature type="binding site" evidence="12">
    <location>
        <position position="275"/>
    </location>
    <ligand>
        <name>Zn(2+)</name>
        <dbReference type="ChEBI" id="CHEBI:29105"/>
        <note>catalytic</note>
    </ligand>
</feature>
<feature type="transmembrane region" description="Helical" evidence="14">
    <location>
        <begin position="327"/>
        <end position="348"/>
    </location>
</feature>
<comment type="caution">
    <text evidence="17">The sequence shown here is derived from an EMBL/GenBank/DDBJ whole genome shotgun (WGS) entry which is preliminary data.</text>
</comment>
<dbReference type="AlphaFoldDB" id="A0AAW9S219"/>
<feature type="domain" description="Peptidase M48" evidence="15">
    <location>
        <begin position="205"/>
        <end position="409"/>
    </location>
</feature>
<feature type="domain" description="CAAX prenyl protease 1 N-terminal" evidence="16">
    <location>
        <begin position="32"/>
        <end position="202"/>
    </location>
</feature>
<feature type="transmembrane region" description="Helical" evidence="14">
    <location>
        <begin position="289"/>
        <end position="307"/>
    </location>
</feature>
<dbReference type="Pfam" id="PF01435">
    <property type="entry name" value="Peptidase_M48"/>
    <property type="match status" value="1"/>
</dbReference>
<evidence type="ECO:0000256" key="8">
    <source>
        <dbReference type="ARBA" id="ARBA00022989"/>
    </source>
</evidence>
<dbReference type="GO" id="GO:0004222">
    <property type="term" value="F:metalloendopeptidase activity"/>
    <property type="evidence" value="ECO:0007669"/>
    <property type="project" value="InterPro"/>
</dbReference>
<dbReference type="InterPro" id="IPR027057">
    <property type="entry name" value="CAXX_Prtase_1"/>
</dbReference>
<evidence type="ECO:0000256" key="2">
    <source>
        <dbReference type="ARBA" id="ARBA00022670"/>
    </source>
</evidence>
<evidence type="ECO:0000256" key="1">
    <source>
        <dbReference type="ARBA" id="ARBA00004477"/>
    </source>
</evidence>
<evidence type="ECO:0000313" key="18">
    <source>
        <dbReference type="Proteomes" id="UP001403385"/>
    </source>
</evidence>
<feature type="transmembrane region" description="Helical" evidence="14">
    <location>
        <begin position="61"/>
        <end position="85"/>
    </location>
</feature>
<organism evidence="17 18">
    <name type="scientific">Rapidithrix thailandica</name>
    <dbReference type="NCBI Taxonomy" id="413964"/>
    <lineage>
        <taxon>Bacteria</taxon>
        <taxon>Pseudomonadati</taxon>
        <taxon>Bacteroidota</taxon>
        <taxon>Cytophagia</taxon>
        <taxon>Cytophagales</taxon>
        <taxon>Flammeovirgaceae</taxon>
        <taxon>Rapidithrix</taxon>
    </lineage>
</organism>
<evidence type="ECO:0000256" key="10">
    <source>
        <dbReference type="ARBA" id="ARBA00023136"/>
    </source>
</evidence>
<comment type="similarity">
    <text evidence="13">Belongs to the peptidase M48 family.</text>
</comment>
<evidence type="ECO:0000313" key="17">
    <source>
        <dbReference type="EMBL" id="MEN7550157.1"/>
    </source>
</evidence>
<gene>
    <name evidence="17" type="ORF">AAG747_19715</name>
</gene>
<evidence type="ECO:0000259" key="16">
    <source>
        <dbReference type="Pfam" id="PF16491"/>
    </source>
</evidence>
<evidence type="ECO:0000256" key="12">
    <source>
        <dbReference type="PIRSR" id="PIRSR627057-2"/>
    </source>
</evidence>
<keyword evidence="9 13" id="KW-0482">Metalloprotease</keyword>
<evidence type="ECO:0000256" key="6">
    <source>
        <dbReference type="ARBA" id="ARBA00022824"/>
    </source>
</evidence>
<keyword evidence="4 12" id="KW-0479">Metal-binding</keyword>
<keyword evidence="5 13" id="KW-0378">Hydrolase</keyword>
<dbReference type="GO" id="GO:0046872">
    <property type="term" value="F:metal ion binding"/>
    <property type="evidence" value="ECO:0007669"/>
    <property type="project" value="UniProtKB-KW"/>
</dbReference>
<keyword evidence="2 13" id="KW-0645">Protease</keyword>
<accession>A0AAW9S219</accession>
<comment type="subcellular location">
    <subcellularLocation>
        <location evidence="1">Endoplasmic reticulum membrane</location>
        <topology evidence="1">Multi-pass membrane protein</topology>
    </subcellularLocation>
</comment>
<evidence type="ECO:0000256" key="14">
    <source>
        <dbReference type="SAM" id="Phobius"/>
    </source>
</evidence>
<dbReference type="InterPro" id="IPR032456">
    <property type="entry name" value="Peptidase_M48_N"/>
</dbReference>
<dbReference type="EMBL" id="JBDKWZ010000012">
    <property type="protein sequence ID" value="MEN7550157.1"/>
    <property type="molecule type" value="Genomic_DNA"/>
</dbReference>
<keyword evidence="6" id="KW-0256">Endoplasmic reticulum</keyword>
<dbReference type="GO" id="GO:0071586">
    <property type="term" value="P:CAAX-box protein processing"/>
    <property type="evidence" value="ECO:0007669"/>
    <property type="project" value="InterPro"/>
</dbReference>
<feature type="transmembrane region" description="Helical" evidence="14">
    <location>
        <begin position="6"/>
        <end position="23"/>
    </location>
</feature>
<evidence type="ECO:0000256" key="4">
    <source>
        <dbReference type="ARBA" id="ARBA00022723"/>
    </source>
</evidence>
<dbReference type="Gene3D" id="3.30.2010.10">
    <property type="entry name" value="Metalloproteases ('zincins'), catalytic domain"/>
    <property type="match status" value="1"/>
</dbReference>
<feature type="transmembrane region" description="Helical" evidence="14">
    <location>
        <begin position="97"/>
        <end position="126"/>
    </location>
</feature>
<protein>
    <submittedName>
        <fullName evidence="17">M48 family metallopeptidase</fullName>
    </submittedName>
</protein>
<evidence type="ECO:0000259" key="15">
    <source>
        <dbReference type="Pfam" id="PF01435"/>
    </source>
</evidence>
<evidence type="ECO:0000256" key="7">
    <source>
        <dbReference type="ARBA" id="ARBA00022833"/>
    </source>
</evidence>
<feature type="transmembrane region" description="Helical" evidence="14">
    <location>
        <begin position="173"/>
        <end position="192"/>
    </location>
</feature>
<dbReference type="Proteomes" id="UP001403385">
    <property type="component" value="Unassembled WGS sequence"/>
</dbReference>
<evidence type="ECO:0000256" key="5">
    <source>
        <dbReference type="ARBA" id="ARBA00022801"/>
    </source>
</evidence>
<dbReference type="CDD" id="cd07343">
    <property type="entry name" value="M48A_Zmpste24p_like"/>
    <property type="match status" value="1"/>
</dbReference>
<dbReference type="InterPro" id="IPR001915">
    <property type="entry name" value="Peptidase_M48"/>
</dbReference>
<feature type="active site" evidence="11">
    <location>
        <position position="276"/>
    </location>
</feature>
<comment type="cofactor">
    <cofactor evidence="12 13">
        <name>Zn(2+)</name>
        <dbReference type="ChEBI" id="CHEBI:29105"/>
    </cofactor>
    <text evidence="12 13">Binds 1 zinc ion per subunit.</text>
</comment>
<keyword evidence="7 12" id="KW-0862">Zinc</keyword>
<proteinExistence type="inferred from homology"/>
<evidence type="ECO:0000256" key="9">
    <source>
        <dbReference type="ARBA" id="ARBA00023049"/>
    </source>
</evidence>
<keyword evidence="18" id="KW-1185">Reference proteome</keyword>
<evidence type="ECO:0000256" key="3">
    <source>
        <dbReference type="ARBA" id="ARBA00022692"/>
    </source>
</evidence>
<feature type="transmembrane region" description="Helical" evidence="14">
    <location>
        <begin position="147"/>
        <end position="167"/>
    </location>
</feature>
<dbReference type="PANTHER" id="PTHR10120">
    <property type="entry name" value="CAAX PRENYL PROTEASE 1"/>
    <property type="match status" value="1"/>
</dbReference>
<keyword evidence="8 14" id="KW-1133">Transmembrane helix</keyword>
<dbReference type="Pfam" id="PF16491">
    <property type="entry name" value="Peptidase_M48_N"/>
    <property type="match status" value="1"/>
</dbReference>